<dbReference type="GO" id="GO:0031177">
    <property type="term" value="F:phosphopantetheine binding"/>
    <property type="evidence" value="ECO:0007669"/>
    <property type="project" value="InterPro"/>
</dbReference>
<accession>Q4U446</accession>
<feature type="region of interest" description="C-terminal hotdog fold" evidence="9">
    <location>
        <begin position="3112"/>
        <end position="3257"/>
    </location>
</feature>
<evidence type="ECO:0000256" key="2">
    <source>
        <dbReference type="ARBA" id="ARBA00004792"/>
    </source>
</evidence>
<dbReference type="InterPro" id="IPR057326">
    <property type="entry name" value="KR_dom"/>
</dbReference>
<feature type="compositionally biased region" description="Low complexity" evidence="10">
    <location>
        <begin position="2083"/>
        <end position="2100"/>
    </location>
</feature>
<dbReference type="GO" id="GO:0004315">
    <property type="term" value="F:3-oxoacyl-[acyl-carrier-protein] synthase activity"/>
    <property type="evidence" value="ECO:0007669"/>
    <property type="project" value="InterPro"/>
</dbReference>
<dbReference type="InterPro" id="IPR014031">
    <property type="entry name" value="Ketoacyl_synth_C"/>
</dbReference>
<dbReference type="PROSITE" id="PS50075">
    <property type="entry name" value="CARRIER"/>
    <property type="match status" value="6"/>
</dbReference>
<evidence type="ECO:0000256" key="9">
    <source>
        <dbReference type="PROSITE-ProRule" id="PRU01363"/>
    </source>
</evidence>
<feature type="domain" description="Carrier" evidence="11">
    <location>
        <begin position="543"/>
        <end position="619"/>
    </location>
</feature>
<dbReference type="InterPro" id="IPR009081">
    <property type="entry name" value="PP-bd_ACP"/>
</dbReference>
<feature type="region of interest" description="Disordered" evidence="10">
    <location>
        <begin position="6089"/>
        <end position="6119"/>
    </location>
</feature>
<feature type="domain" description="Ketosynthase family 3 (KS3)" evidence="12">
    <location>
        <begin position="3875"/>
        <end position="4304"/>
    </location>
</feature>
<feature type="domain" description="PKS/mFAS DH" evidence="13">
    <location>
        <begin position="4511"/>
        <end position="4790"/>
    </location>
</feature>
<dbReference type="InterPro" id="IPR054514">
    <property type="entry name" value="RhiE-like_linker"/>
</dbReference>
<dbReference type="InterPro" id="IPR049900">
    <property type="entry name" value="PKS_mFAS_DH"/>
</dbReference>
<dbReference type="InterPro" id="IPR020841">
    <property type="entry name" value="PKS_Beta-ketoAc_synthase_dom"/>
</dbReference>
<evidence type="ECO:0000313" key="14">
    <source>
        <dbReference type="EMBL" id="AAY32965.1"/>
    </source>
</evidence>
<reference evidence="15" key="2">
    <citation type="journal article" date="2005" name="ChemBioChem">
        <title>Production of the tubulin destabilizer disorazol in Sorangium cellulosum: biosynthetic machinery and regulatory genes.</title>
        <authorList>
            <person name="Kopp M."/>
            <person name="Irschik H."/>
            <person name="Pradella S."/>
            <person name="Muller R."/>
        </authorList>
    </citation>
    <scope>NUCLEOTIDE SEQUENCE</scope>
    <source>
        <strain evidence="15">So ce12</strain>
    </source>
</reference>
<feature type="compositionally biased region" description="Low complexity" evidence="10">
    <location>
        <begin position="2211"/>
        <end position="2228"/>
    </location>
</feature>
<feature type="active site" description="Proton donor; for dehydratase activity" evidence="9">
    <location>
        <position position="1498"/>
    </location>
</feature>
<dbReference type="SMART" id="SM01294">
    <property type="entry name" value="PKS_PP_betabranch"/>
    <property type="match status" value="1"/>
</dbReference>
<feature type="domain" description="Ketosynthase family 3 (KS3)" evidence="12">
    <location>
        <begin position="675"/>
        <end position="1119"/>
    </location>
</feature>
<dbReference type="Pfam" id="PF22336">
    <property type="entry name" value="RhiE-like_linker"/>
    <property type="match status" value="4"/>
</dbReference>
<dbReference type="Gene3D" id="3.40.50.720">
    <property type="entry name" value="NAD(P)-binding Rossmann-like Domain"/>
    <property type="match status" value="4"/>
</dbReference>
<feature type="compositionally biased region" description="Low complexity" evidence="10">
    <location>
        <begin position="6026"/>
        <end position="6042"/>
    </location>
</feature>
<evidence type="ECO:0000256" key="8">
    <source>
        <dbReference type="ARBA" id="ARBA00054155"/>
    </source>
</evidence>
<feature type="region of interest" description="Disordered" evidence="10">
    <location>
        <begin position="5452"/>
        <end position="5500"/>
    </location>
</feature>
<feature type="domain" description="Carrier" evidence="11">
    <location>
        <begin position="3755"/>
        <end position="3828"/>
    </location>
</feature>
<comment type="pathway">
    <text evidence="2">Antibiotic biosynthesis.</text>
</comment>
<dbReference type="Gene3D" id="1.10.1240.100">
    <property type="match status" value="3"/>
</dbReference>
<feature type="region of interest" description="Disordered" evidence="10">
    <location>
        <begin position="2081"/>
        <end position="2100"/>
    </location>
</feature>
<dbReference type="InterPro" id="IPR020806">
    <property type="entry name" value="PKS_PP-bd"/>
</dbReference>
<sequence length="6256" mass="672406">MSSTLRHTDTILVLLPASAAFSGLDERLVAQVSDPQRLVFVQAGERFASIDPRHYRVDPARPEDYVRLFSELERSGALPTHILHAGNCVGPSALGAGERDAFASIRERLGQELERGLYAILSLVQAKLAVNPAGPTRCVFAFTTDEAHPRPHHEAVGGLAKALTTVDHRFQLVTVQMDACDADTAARRLIEELTSPHHQNGGEVRYRGGERFVHEVQRLEPAPERGEPPAALPLRAGGVYLVTGGGGGLGMLFARHLAVKYGARLVLSGRAPLDDDKRAKLRELEALGGRAAYVPADVGDEAETRRLLSAVSAEFGELHGIFHCAGVADRTPLARATIADFERVLRPKVHGTLHLDLETRDRDLDVFVLFSSISALVGDFGAGSYSAANCFLDRFADAREQLRRSGLRRGQTLSVNWPLWQDGGMRMQEQDKAMYFQFSGMGALEAAEGIEAFEGALRAGRPQLLVVTGDRKKIDRILQVREPRSAAAPREEPQRPAAGGAAPPAASHPGSSEGRGASGGERSSSAPQGSPRAATRGPLPREQLLAQCRDYLRNLIAQATKLPVDKIHADRDLEDYGINSLMIMELNSMLDRDFDALPRTLFFEYKNVAELAAFFADEHGSRLQQILAGGTDSSPDATPPPEEQPPAPEPDAAAALAAAPAPAPRPPPAALRQDDGHIAVIGYGGRFPKADDPEAFWRILKEGIDCITEIPRERWDWRAYHDDVPGTPGKIYCKWGGFINDFDRFDPLFFRLSPRAAHSMDPQERLFLTVAWETLEHAGYTLDRLNRGSDGPPGGAGRRNRVGVFAGVMWSDYGKHGQDELHKGNPVIASADYSSIANRVSYALNLHGPSIASDTACSSSLVAIHLACESLRRGECHYAIAGGVSLSLHPAKYLQMSNLKALSAEGKCRSFGAGGAGYVPGEGAGALLLKPLRQAIADGDYIHAVIRGTAVNHDGKTNGYTVPNPNAQADVISQALRQAGVDARTISYVEAHGTGTELGDPIEVTGLSKSYRTDTKDRQFCALGSAKSNVGHLEGAAGVAGVIKVLLQMKHKQIAPSLHSRELNPSIDFASSPFKVPQELSAWERPRLARPDGAGEIPRRAGVSSFGAGGTNAHVILEEFENAPRATSGREDVLVVLSARSEERLRAYAGKLAASLQLRLAGEDAAEHLDLERIAYTLQTGREAMDSRLAIIASDPRQLIADLEAYSEGRLDDKGPRCFSGTVKPYELPELEATHQAAIDEAAASYDLRALARQWIAGYAIDWPRLYPSPPPYPLALPTYPFARDRYWIPVAAQAPAVAAAAAKGLHPFLDANVSTLEELAFEKTFARGDLVLRDHVIAGRPVLPAAVYLEIARAAGHHAGPGPVSGVQDATWARPIVATGDSVTLRVSLARERQSVIYRVTSQPEGQPVVHGSGHLTFAAPAAAPPPASLRDIIARCPRQISADDLYRSFEALGIHYGPAFRPVQALHCGEREAVAVLRMPDAAGSGDYALNPSLLDGALQAIVHIGLDNELDPSLLRLPFALGRLVIRRPLDATSCHAHAILTHESRAGEDRVLKYRIDVYDGDGALLVEIVDYSVRVVARDALGPAGARASQPAHTLWYEPRWEATPAAPGRASAAWDRLPERLLVFGRDDELTSRLVEALSRLRPTRRIVPGAAFGALDRQGYRIDPADPSHYRRLSEELDRDDPWSTRTVGVIHLWRYPAGAEGAHAGLHSLLYLVQSLTARNAAQRVRCLVAVGSTDGAADPRDEALAGFGAALSPVNPHLELITLQADATRLDAQQMAGVLLHELAASDTAHGSEIRYTDAAARWTRALRPLEDGPTRTADAPPLRTGGVYVITGGSGYLGSTFARHLAGRYGARLVLCGRSSNDERKEALVRELRGLGGEAVYVQADVSDAGAAQRVVQAAQQRFGALHGILHAAGTDEAPPLARADAASFAKVLDPKVRGTLNLDAASRQVVTLDFFALFSSIAAVMGDLGAGCYAYANAFMDRFAAARERQRAQGRRHGKTLAINWPLWAGEGMSLPEGQQELYAGIAGMRALDPALGLELFARALSAPAPQLLVVHGDPERMRRVIERRNPRPAAASSHPAEPAASAAPGDERLAQAVEDYLKGHFAAVFKMDAAQIDPQTSFDDYGIDSLVIVELHARLDKDMTPLPRTTFFELRTVRAVADHLLASRRAELRRVVGLDREATAPPAPEAGEPARRGGAEAPAHAVAPGPAASASSNEHAGAGAGRDAGSRAPARPGAALADEGIAIIGMSGRYPMAPDLDAFWANLKAGRDCVEEIPAERWDHRRYFDPEPGKEGKSYCAWGGFIEDVDKFDPLFFQISPKQVATMDPQERLFLETAWATLEHGGYGRVQEDAARIGVFAGVMWDDYGLLGLEQAALGNHVPAGSDHASIANRISFVMNLRGPSLTVSTACSSSLLAVHLAVESLRRGECAMAIAGGVNLSIHPSKYTRLCQLQMLAPDGRCRSFGAGGKGYVPGEGVGAVLLKPLSRAEADGDTIYAVIKGSAVNHGGKTHGYTVPSPKAQADVIGRALERAGVHARTISYVEAHGTGTALGDPIEVGGLEESFRRDTGDRQYCALGSVKSNIGHLESAAGIAALTKVALQLHHRQIVPSLHAEVLNPNIHFESTPFYVQRTLDAWRQPEVREGGVTEVHPRRAGISSFGAGGTNVHMVVEEYQASTPALEIAAAEPELVVLSAHTEERLRAHAERLLRFLQGSRPGGLPSPSAPGRRLPEAAQLRAELRDIVARRLDVAPRDVDEDAEICELGLGALDVRRLTEDIERRFGLRVSPEDVTERTTVAGLAGRLRHLAAPDADRDDSAARPAVRLSDLAYTLRAGRDPRQHRLALHVADLDELIEQLRRYCEEGAADGSRCFAGQASRRAGSSGSRKEAMADEARVRAAIAERDLATLGRLWVAGTDVDWEPLDARRARRRVPLPTYPFARERYWFSRSGDAFTLGQAGERRLHPLVQANTSTFHAHTYSSRLRGDAFYLADHLVHGQKLLPAAAFLEMARAAGEMASGRPVRDILDVVWTAPVVVGAEPREIEITLRPAAGAIDFAVSSAAERAVISHAQGRMRLDEGDPAEEAAPPLPLDDILSRCSRVTGGDACYRRLQQLGLHHGGSMRALHELRRGEGEAIAEIRLPELHHVDFSTFALHPALLDAALQCTLGLLDDEAARAPYLPFAVGRVTLLRPLPARLFAYATPSSAPPGTNARASHVTLADPAGRVLLEMRDFTVRLATADVAPTPAQRLYFRPGLRPQRVDRPAGARAPQGPVLLLDTDDVLWTAARARLQAPIGLVLPGPEFQASSDDRYVIDPSRPEHHRRLLDAFVARHGVPASVLYLRSLHDDREAAGDTRHLDAVLHLCRALQERRGERSVRVLYVHPTEGGAVSPRHAALAAFARSVRREDPNLLCRTVAVPLDVGPGRLADALLAECSPDADRADPAAEVHYHEGQRLVRCFEPFQPDASRPVPLREEGVYVITGGAGGLGLILSDHLARRYRAKLVLCGRSPLSAQQASRVRALEASGAEVLVLRADVSQRDQASAALHEARSRFGRIDGVVHAAGALRDGLLSKKDPADVDAVISAKVTGTLLLDELTREDHLDFFLLCSSVAAILGSAGQADYAYGNAFMDAFAALREEQRHSGRRRGATLSVNWPLWQEGTMRPDAESIAWMTRATGMVPMDTEQGLAALEDCLRAGGPQIAVLAGDPGKIQALFSGERAAPAAGGPAALPPVEPGAYAPRAVGFLKRVFSEQWQLPIHRIDAEQSLDQYGLDSIMAMSLTRRLETFFGELPKTLLFEHQTIAALAGYLARHHAEALRRVVGDSAPAVAPPPRPDAAPPGAAPAPRELSASRLPAPQPGGLDIAIVGLSGRYPMAPDLDAFWENLAAGRDCVVEIPADRWDHGRYFDPNPGAAGKSYSKWGGFLDDVDRFDPLFFNIAPREAEAMDPQERVFLEVAWHALEDAGYARSPLANRATGVFVGVMYGHYQLFGAEALALDRPVSAGSSFASIANRVSYFFDFRGPSVALDTMCSSSLTAIHLACAALQRGEIEMALAGGVNLSLHPQKYILLSRGKFMATDGRCRSFGEGGDGYVPGEGAGAVVLKRLDRAIADGDRIHGVVKASALNHGGKTSGYTVPNPSAQADVVAAALAQSGVDPRTITYVEAHGTGTSLGDPIEIAGLTRAFEASPKERPTCAIGSVKSNVGHLESAAGVAGLTKVLLQMAHEQLVPSIHADPPNPNINFAESPFRVQRELGPWRAPVDERGQRLPLRAGLSSFGAGGANAHLVLEAYVPGDEAGAAAAVTAGSERPQVLVLSARTPERLRVSAARLLDHLRTRARGTALADVAYSLQVGREAMDARLALVVDSAEQAIALLEHHLGDRAPEGGAPRAQETQGLEHIHEGSARAGHVRQLVHGRAAASFLQALLDEGDLDRIAALWVSGCDVDWARLHEGARPRRVALPAYPFARERCWFAVPAEDRRGGLPTSAEVAATARLHPLLSRNTSTFREQRFATTFTGEEILLSDHRIRGRALLPGTAYLEMARVAGELSAEGRVGRFTEVTWLQPIQVDRGPVEATLDLRPTETGCQFRVCTQDGALVHVRGQLHVEPQPPGGEPTVDLAAIKARCPEPLLRQDCYRALREQGFEYGPAFQVIEAFYDNDEEALALLSVAEPDFQGFAGGLHPMILDAALHAGMLHRREGATGDVTPVPFYLEELVVLRPLERRCYAYMQVRRLAAGEERSEVAVMDVTLVDEAGSPLVRVKGFTGRKLVDADEEPEQNAVLFFGDAWQPAPLPSRPPAGAPPASVLLIAEDTARARAFERLVRARGGHLTWVCPVGSPRAQAEPSGAPSAGSGDRGAPGLAIEPRPVDDYRGLLATLKEQGRLPGGIIRLWDAPSLDTEASSPAEGPESVEELRELFHLVVALASAVPHPKARLILAFHGDPAPLAVEATSGFCRSLGLLLPGLRSSTIHWTHREPERHAEDLWAELADPATRGIGGRNGAEIRYRGPDRLARTAAPAALAPDAAPAPLRHGGVYLIAGGAGGLGYLVAQHLAHRYRASLVLTGRSPLDAGKERQLAGLRDAGGQGLYCQADVADEAAMAAAVRLAKERFGALHGVIHAAGVLDERPVVEKTWGEFHENLRPKVAGSAVLDRITAAEPLDFFAVFSSTSAVLGDFGSCDYGSGNRFQMAYGAHRERLRQQGLRRGITAVMNWPLWREGGMGGRAEWEQTYLKTSGLDYLDTAAGLEAFERILGARQSPVTVFYGKPSRVARALGLDAPPPPAGRGAAAAPLPPAEAPAAAPEAAVRESAARAPLREVILDAITEVLNVRRGAIAPDVNIAEYGFDSVSLAQLADQLGARLGLKLASLVFFEHTTVEEIEAFLERKHGAELRARMNGARELHGRMNEARELHDRMNGARELHDRMNEARELHDRMNGARKEAPRAKEPAPADPAPPPAPRENGSRLAGAPRASAPRRPQEGASRGDIAIIGVSGRYPQAEDLRALWARLQAGESCIEEIPAERWDKDRYFDPQKGRSGKSESKWGGFLRDVDQFDPLLFNIPPARARIMDPMQRLFLESVYETLEDAGYTRAMLSKDGGKVGVYVGAIYHHYAMLAADESTRSLLLSAFGAHIANHVSHFFDLHGPCMAVDTTCASSLTAIHLACEGLLLGRTDLAIAGGVNLSLIPEKYLGLSQLQFMSGGALSRPFGDSDGMIPGEGVGAVLLKPLDRAVRDRDHIHAIIRSSAVSHGGASTGFTAPNLKAQSDMFVEAIERAGIDPRTISYVEAAANGAPLGDPIEVNALTRAFRRFTADTGFCALGTVKSNIGHLEGASGVSQLAKVLLQLRHGALAPTINAEPRNPNLHLDDTPFYLQERLDDWRRPIISGREVPRRAMINSFGAGGGYATLVVEEHRPPPRDAAPGRSPSGPPELFVLSARSRKSLRELVVRMRGFLAEATDLRLDDVAYTLQVGREALELRLAVVADTVEALLSALDGYLRDPEVPAPGVFTGQADGDASSGAAAPPAQALRTPEEAARRWVAGAAIDWEALYPLRDARRIPLPTYPFDRRRCWLDPAPSDEASPSPAAPPPEAPRPAAAPPAPPSAEARALEGYLCARLESTLGLDQGEISARASLRRLGLDSILAAKLKVTLEGELAMTIPMEVLSGDKSVAELGDYLSRRGARAPESRAKARSGAAGADLSTSLKALSGAVLREQFLAFGHDLAGVPGEELTRLYAILQEE</sequence>
<feature type="compositionally biased region" description="Low complexity" evidence="10">
    <location>
        <begin position="5475"/>
        <end position="5491"/>
    </location>
</feature>
<dbReference type="Pfam" id="PF00109">
    <property type="entry name" value="ketoacyl-synt"/>
    <property type="match status" value="4"/>
</dbReference>
<feature type="compositionally biased region" description="Pro residues" evidence="10">
    <location>
        <begin position="6099"/>
        <end position="6117"/>
    </location>
</feature>
<dbReference type="EMBL" id="DQ013294">
    <property type="protein sequence ID" value="AAY32965.1"/>
    <property type="molecule type" value="Genomic_DNA"/>
</dbReference>
<dbReference type="PROSITE" id="PS00606">
    <property type="entry name" value="KS3_1"/>
    <property type="match status" value="1"/>
</dbReference>
<evidence type="ECO:0000259" key="12">
    <source>
        <dbReference type="PROSITE" id="PS52004"/>
    </source>
</evidence>
<dbReference type="InterPro" id="IPR032821">
    <property type="entry name" value="PKS_assoc"/>
</dbReference>
<dbReference type="InterPro" id="IPR050091">
    <property type="entry name" value="PKS_NRPS_Biosynth_Enz"/>
</dbReference>
<comment type="subcellular location">
    <subcellularLocation>
        <location evidence="1">Cytoplasm</location>
    </subcellularLocation>
</comment>
<keyword evidence="5" id="KW-0597">Phosphoprotein</keyword>
<proteinExistence type="predicted"/>
<name>Q4U446_SORCE</name>
<dbReference type="Gene3D" id="3.10.129.110">
    <property type="entry name" value="Polyketide synthase dehydratase"/>
    <property type="match status" value="3"/>
</dbReference>
<feature type="domain" description="Carrier" evidence="11">
    <location>
        <begin position="5328"/>
        <end position="5402"/>
    </location>
</feature>
<dbReference type="CDD" id="cd00833">
    <property type="entry name" value="PKS"/>
    <property type="match status" value="4"/>
</dbReference>
<evidence type="ECO:0000256" key="6">
    <source>
        <dbReference type="ARBA" id="ARBA00022679"/>
    </source>
</evidence>
<feature type="active site" description="Proton donor; for dehydratase activity" evidence="9">
    <location>
        <position position="3173"/>
    </location>
</feature>
<dbReference type="FunFam" id="3.40.47.10:FF:000019">
    <property type="entry name" value="Polyketide synthase type I"/>
    <property type="match status" value="3"/>
</dbReference>
<protein>
    <submittedName>
        <fullName evidence="15">DisB protein</fullName>
    </submittedName>
    <submittedName>
        <fullName evidence="14">DszB</fullName>
    </submittedName>
</protein>
<gene>
    <name evidence="14" type="primary">dszB</name>
    <name evidence="15" type="synonym">disB</name>
</gene>
<feature type="domain" description="PKS/mFAS DH" evidence="13">
    <location>
        <begin position="2977"/>
        <end position="3257"/>
    </location>
</feature>
<dbReference type="Pfam" id="PF08659">
    <property type="entry name" value="KR"/>
    <property type="match status" value="4"/>
</dbReference>
<dbReference type="PROSITE" id="PS00012">
    <property type="entry name" value="PHOSPHOPANTETHEINE"/>
    <property type="match status" value="1"/>
</dbReference>
<feature type="region of interest" description="C-terminal hotdog fold" evidence="9">
    <location>
        <begin position="1439"/>
        <end position="1587"/>
    </location>
</feature>
<feature type="compositionally biased region" description="Pro residues" evidence="10">
    <location>
        <begin position="637"/>
        <end position="649"/>
    </location>
</feature>
<dbReference type="GO" id="GO:0006633">
    <property type="term" value="P:fatty acid biosynthetic process"/>
    <property type="evidence" value="ECO:0007669"/>
    <property type="project" value="InterPro"/>
</dbReference>
<dbReference type="PROSITE" id="PS52004">
    <property type="entry name" value="KS3_2"/>
    <property type="match status" value="4"/>
</dbReference>
<dbReference type="InterPro" id="IPR016039">
    <property type="entry name" value="Thiolase-like"/>
</dbReference>
<feature type="region of interest" description="Disordered" evidence="10">
    <location>
        <begin position="3840"/>
        <end position="3870"/>
    </location>
</feature>
<dbReference type="GO" id="GO:0004312">
    <property type="term" value="F:fatty acid synthase activity"/>
    <property type="evidence" value="ECO:0007669"/>
    <property type="project" value="TreeGrafter"/>
</dbReference>
<dbReference type="GO" id="GO:0005737">
    <property type="term" value="C:cytoplasm"/>
    <property type="evidence" value="ECO:0007669"/>
    <property type="project" value="UniProtKB-SubCell"/>
</dbReference>
<feature type="region of interest" description="N-terminal hotdog fold" evidence="9">
    <location>
        <begin position="4511"/>
        <end position="4626"/>
    </location>
</feature>
<evidence type="ECO:0000256" key="5">
    <source>
        <dbReference type="ARBA" id="ARBA00022553"/>
    </source>
</evidence>
<feature type="region of interest" description="Disordered" evidence="10">
    <location>
        <begin position="477"/>
        <end position="540"/>
    </location>
</feature>
<keyword evidence="4" id="KW-0963">Cytoplasm</keyword>
<evidence type="ECO:0000256" key="10">
    <source>
        <dbReference type="SAM" id="MobiDB-lite"/>
    </source>
</evidence>
<feature type="region of interest" description="Disordered" evidence="10">
    <location>
        <begin position="6024"/>
        <end position="6045"/>
    </location>
</feature>
<dbReference type="GO" id="GO:0071770">
    <property type="term" value="P:DIM/DIP cell wall layer assembly"/>
    <property type="evidence" value="ECO:0007669"/>
    <property type="project" value="TreeGrafter"/>
</dbReference>
<feature type="region of interest" description="Disordered" evidence="10">
    <location>
        <begin position="627"/>
        <end position="672"/>
    </location>
</feature>
<dbReference type="Pfam" id="PF21089">
    <property type="entry name" value="PKS_DH_N"/>
    <property type="match status" value="3"/>
</dbReference>
<dbReference type="InterPro" id="IPR049490">
    <property type="entry name" value="C883_1060-like_KR_N"/>
</dbReference>
<feature type="domain" description="Carrier" evidence="11">
    <location>
        <begin position="2107"/>
        <end position="2180"/>
    </location>
</feature>
<evidence type="ECO:0000256" key="3">
    <source>
        <dbReference type="ARBA" id="ARBA00022450"/>
    </source>
</evidence>
<dbReference type="EMBL" id="AJ874112">
    <property type="protein sequence ID" value="CAI43933.1"/>
    <property type="molecule type" value="Genomic_DNA"/>
</dbReference>
<feature type="region of interest" description="C-terminal hotdog fold" evidence="9">
    <location>
        <begin position="4642"/>
        <end position="4790"/>
    </location>
</feature>
<feature type="compositionally biased region" description="Low complexity" evidence="10">
    <location>
        <begin position="650"/>
        <end position="660"/>
    </location>
</feature>
<feature type="compositionally biased region" description="Pro residues" evidence="10">
    <location>
        <begin position="5465"/>
        <end position="5474"/>
    </location>
</feature>
<dbReference type="CDD" id="cd08953">
    <property type="entry name" value="KR_2_SDR_x"/>
    <property type="match status" value="3"/>
</dbReference>
<evidence type="ECO:0000259" key="13">
    <source>
        <dbReference type="PROSITE" id="PS52019"/>
    </source>
</evidence>
<feature type="region of interest" description="Disordered" evidence="10">
    <location>
        <begin position="4855"/>
        <end position="4878"/>
    </location>
</feature>
<feature type="compositionally biased region" description="Pro residues" evidence="10">
    <location>
        <begin position="3843"/>
        <end position="3857"/>
    </location>
</feature>
<dbReference type="GO" id="GO:0005886">
    <property type="term" value="C:plasma membrane"/>
    <property type="evidence" value="ECO:0007669"/>
    <property type="project" value="TreeGrafter"/>
</dbReference>
<evidence type="ECO:0000256" key="7">
    <source>
        <dbReference type="ARBA" id="ARBA00022737"/>
    </source>
</evidence>
<feature type="region of interest" description="Disordered" evidence="10">
    <location>
        <begin position="2192"/>
        <end position="2248"/>
    </location>
</feature>
<dbReference type="PANTHER" id="PTHR43775:SF37">
    <property type="entry name" value="SI:DKEY-61P9.11"/>
    <property type="match status" value="1"/>
</dbReference>
<dbReference type="Pfam" id="PF00550">
    <property type="entry name" value="PP-binding"/>
    <property type="match status" value="6"/>
</dbReference>
<dbReference type="Pfam" id="PF14765">
    <property type="entry name" value="PS-DH"/>
    <property type="match status" value="3"/>
</dbReference>
<keyword evidence="6" id="KW-0808">Transferase</keyword>
<reference evidence="14" key="3">
    <citation type="journal article" date="2005" name="Gene">
        <title>The biosynthetic genes for disorazoles, potent cytotoxic compounds that disrupt microtubule formation.</title>
        <authorList>
            <person name="Carvalho R."/>
            <person name="Reid R."/>
            <person name="Viswanathan N."/>
            <person name="Gramajo H."/>
            <person name="Julien B."/>
        </authorList>
    </citation>
    <scope>NUCLEOTIDE SEQUENCE</scope>
    <source>
        <strain evidence="14">So ce12</strain>
    </source>
</reference>
<keyword evidence="7" id="KW-0677">Repeat</keyword>
<feature type="active site" description="Proton acceptor; for dehydratase activity" evidence="9">
    <location>
        <position position="3006"/>
    </location>
</feature>
<dbReference type="SUPFAM" id="SSF51735">
    <property type="entry name" value="NAD(P)-binding Rossmann-fold domains"/>
    <property type="match status" value="6"/>
</dbReference>
<feature type="domain" description="Ketosynthase family 3 (KS3)" evidence="12">
    <location>
        <begin position="2254"/>
        <end position="2686"/>
    </location>
</feature>
<feature type="active site" description="Proton acceptor; for dehydratase activity" evidence="9">
    <location>
        <position position="4540"/>
    </location>
</feature>
<dbReference type="InterPro" id="IPR036736">
    <property type="entry name" value="ACP-like_sf"/>
</dbReference>
<dbReference type="SMART" id="SM00825">
    <property type="entry name" value="PKS_KS"/>
    <property type="match status" value="4"/>
</dbReference>
<evidence type="ECO:0000256" key="4">
    <source>
        <dbReference type="ARBA" id="ARBA00022490"/>
    </source>
</evidence>
<dbReference type="SMART" id="SM00823">
    <property type="entry name" value="PKS_PP"/>
    <property type="match status" value="6"/>
</dbReference>
<dbReference type="InterPro" id="IPR013968">
    <property type="entry name" value="PKS_KR"/>
</dbReference>
<feature type="active site" description="Proton acceptor; for dehydratase activity" evidence="9">
    <location>
        <position position="1336"/>
    </location>
</feature>
<feature type="compositionally biased region" description="Low complexity" evidence="10">
    <location>
        <begin position="2237"/>
        <end position="2248"/>
    </location>
</feature>
<feature type="domain" description="Ketosynthase family 3 (KS3)" evidence="12">
    <location>
        <begin position="5499"/>
        <end position="5926"/>
    </location>
</feature>
<comment type="function">
    <text evidence="8">Involved in production of the polyketide antibiotic thailandamide.</text>
</comment>
<dbReference type="InterPro" id="IPR049552">
    <property type="entry name" value="PKS_DH_N"/>
</dbReference>
<dbReference type="InterPro" id="IPR006162">
    <property type="entry name" value="Ppantetheine_attach_site"/>
</dbReference>
<evidence type="ECO:0000313" key="15">
    <source>
        <dbReference type="EMBL" id="CAI43933.1"/>
    </source>
</evidence>
<feature type="active site" description="Proton donor; for dehydratase activity" evidence="9">
    <location>
        <position position="4702"/>
    </location>
</feature>
<dbReference type="SMART" id="SM00826">
    <property type="entry name" value="PKS_DH"/>
    <property type="match status" value="3"/>
</dbReference>
<dbReference type="Gene3D" id="3.40.47.10">
    <property type="match status" value="4"/>
</dbReference>
<dbReference type="Gene3D" id="3.30.70.3290">
    <property type="match status" value="1"/>
</dbReference>
<dbReference type="SUPFAM" id="SSF47336">
    <property type="entry name" value="ACP-like"/>
    <property type="match status" value="6"/>
</dbReference>
<feature type="domain" description="PKS/mFAS DH" evidence="13">
    <location>
        <begin position="1307"/>
        <end position="1587"/>
    </location>
</feature>
<organism evidence="14">
    <name type="scientific">Sorangium cellulosum</name>
    <name type="common">Polyangium cellulosum</name>
    <dbReference type="NCBI Taxonomy" id="56"/>
    <lineage>
        <taxon>Bacteria</taxon>
        <taxon>Pseudomonadati</taxon>
        <taxon>Myxococcota</taxon>
        <taxon>Polyangia</taxon>
        <taxon>Polyangiales</taxon>
        <taxon>Polyangiaceae</taxon>
        <taxon>Sorangium</taxon>
    </lineage>
</organism>
<dbReference type="InterPro" id="IPR049551">
    <property type="entry name" value="PKS_DH_C"/>
</dbReference>
<dbReference type="InterPro" id="IPR018201">
    <property type="entry name" value="Ketoacyl_synth_AS"/>
</dbReference>
<feature type="region of interest" description="N-terminal hotdog fold" evidence="9">
    <location>
        <begin position="2977"/>
        <end position="3094"/>
    </location>
</feature>
<dbReference type="Pfam" id="PF02801">
    <property type="entry name" value="Ketoacyl-synt_C"/>
    <property type="match status" value="4"/>
</dbReference>
<feature type="compositionally biased region" description="Low complexity" evidence="10">
    <location>
        <begin position="6089"/>
        <end position="6098"/>
    </location>
</feature>
<feature type="domain" description="Carrier" evidence="11">
    <location>
        <begin position="6119"/>
        <end position="6196"/>
    </location>
</feature>
<feature type="domain" description="Carrier" evidence="11">
    <location>
        <begin position="2747"/>
        <end position="2821"/>
    </location>
</feature>
<feature type="compositionally biased region" description="Basic and acidic residues" evidence="10">
    <location>
        <begin position="477"/>
        <end position="494"/>
    </location>
</feature>
<evidence type="ECO:0000259" key="11">
    <source>
        <dbReference type="PROSITE" id="PS50075"/>
    </source>
</evidence>
<evidence type="ECO:0000256" key="1">
    <source>
        <dbReference type="ARBA" id="ARBA00004496"/>
    </source>
</evidence>
<reference evidence="15" key="1">
    <citation type="submission" date="2004-12" db="EMBL/GenBank/DDBJ databases">
        <authorList>
            <person name="Mueller R."/>
        </authorList>
    </citation>
    <scope>NUCLEOTIDE SEQUENCE</scope>
    <source>
        <strain evidence="15">So ce12</strain>
    </source>
</reference>
<dbReference type="InterPro" id="IPR036291">
    <property type="entry name" value="NAD(P)-bd_dom_sf"/>
</dbReference>
<feature type="compositionally biased region" description="Basic and acidic residues" evidence="10">
    <location>
        <begin position="5452"/>
        <end position="5464"/>
    </location>
</feature>
<dbReference type="Pfam" id="PF16197">
    <property type="entry name" value="KAsynt_C_assoc"/>
    <property type="match status" value="1"/>
</dbReference>
<dbReference type="Gene3D" id="1.10.1200.10">
    <property type="entry name" value="ACP-like"/>
    <property type="match status" value="5"/>
</dbReference>
<dbReference type="PANTHER" id="PTHR43775">
    <property type="entry name" value="FATTY ACID SYNTHASE"/>
    <property type="match status" value="1"/>
</dbReference>
<dbReference type="InterPro" id="IPR042104">
    <property type="entry name" value="PKS_dehydratase_sf"/>
</dbReference>
<feature type="region of interest" description="N-terminal hotdog fold" evidence="9">
    <location>
        <begin position="1307"/>
        <end position="1424"/>
    </location>
</feature>
<dbReference type="SMART" id="SM00822">
    <property type="entry name" value="PKS_KR"/>
    <property type="match status" value="4"/>
</dbReference>
<dbReference type="InterPro" id="IPR020807">
    <property type="entry name" value="PKS_DH"/>
</dbReference>
<dbReference type="Pfam" id="PF21394">
    <property type="entry name" value="Beta-ketacyl_N"/>
    <property type="match status" value="3"/>
</dbReference>
<feature type="compositionally biased region" description="Low complexity" evidence="10">
    <location>
        <begin position="495"/>
        <end position="526"/>
    </location>
</feature>
<dbReference type="InterPro" id="IPR014030">
    <property type="entry name" value="Ketoacyl_synth_N"/>
</dbReference>
<keyword evidence="3" id="KW-0596">Phosphopantetheine</keyword>
<dbReference type="PROSITE" id="PS52019">
    <property type="entry name" value="PKS_MFAS_DH"/>
    <property type="match status" value="3"/>
</dbReference>
<dbReference type="SUPFAM" id="SSF53901">
    <property type="entry name" value="Thiolase-like"/>
    <property type="match status" value="4"/>
</dbReference>